<keyword evidence="3 5" id="KW-0722">Serine protease inhibitor</keyword>
<evidence type="ECO:0000256" key="5">
    <source>
        <dbReference type="RuleBase" id="RU003856"/>
    </source>
</evidence>
<evidence type="ECO:0000256" key="3">
    <source>
        <dbReference type="ARBA" id="ARBA00022900"/>
    </source>
</evidence>
<dbReference type="Proteomes" id="UP000324705">
    <property type="component" value="Chromosome 3A"/>
</dbReference>
<dbReference type="SUPFAM" id="SSF57247">
    <property type="entry name" value="Bowman-Birk inhibitor, BBI"/>
    <property type="match status" value="1"/>
</dbReference>
<reference evidence="8 9" key="1">
    <citation type="submission" date="2017-09" db="EMBL/GenBank/DDBJ databases">
        <authorList>
            <consortium name="International Durum Wheat Genome Sequencing Consortium (IDWGSC)"/>
            <person name="Milanesi L."/>
        </authorList>
    </citation>
    <scope>NUCLEOTIDE SEQUENCE [LARGE SCALE GENOMIC DNA]</scope>
    <source>
        <strain evidence="9">cv. Svevo</strain>
    </source>
</reference>
<dbReference type="InterPro" id="IPR035995">
    <property type="entry name" value="Bowman-Birk_prot_inh"/>
</dbReference>
<evidence type="ECO:0000313" key="8">
    <source>
        <dbReference type="EMBL" id="VAH56153.1"/>
    </source>
</evidence>
<dbReference type="InterPro" id="IPR000877">
    <property type="entry name" value="Prot_inh_BBI"/>
</dbReference>
<keyword evidence="4" id="KW-1015">Disulfide bond</keyword>
<accession>A0A9R0R910</accession>
<feature type="domain" description="Bowman-Birk serine protease inhibitors family" evidence="7">
    <location>
        <begin position="69"/>
        <end position="83"/>
    </location>
</feature>
<dbReference type="AlphaFoldDB" id="A0A9R0R910"/>
<dbReference type="GO" id="GO:0004867">
    <property type="term" value="F:serine-type endopeptidase inhibitor activity"/>
    <property type="evidence" value="ECO:0007669"/>
    <property type="project" value="UniProtKB-KW"/>
</dbReference>
<dbReference type="Gene3D" id="2.10.69.10">
    <property type="entry name" value="Cysteine Protease (Bromelain) Inhibitor, subunit H"/>
    <property type="match status" value="1"/>
</dbReference>
<dbReference type="PROSITE" id="PS00281">
    <property type="entry name" value="BOWMAN_BIRK"/>
    <property type="match status" value="1"/>
</dbReference>
<sequence length="118" mass="12384">MGMKRCIVPSILLMLALQAALLVAGDVGDILLPSQGQDQYVGLPGPICRPWECCDSPTCTKSNPPTCRCGDEVDECAPTCKTCLPARSHPSRRVCIDSYFGAFPPACTPSEAVAAGGN</sequence>
<keyword evidence="2 5" id="KW-0646">Protease inhibitor</keyword>
<evidence type="ECO:0000259" key="7">
    <source>
        <dbReference type="PROSITE" id="PS00281"/>
    </source>
</evidence>
<dbReference type="PANTHER" id="PTHR33479:SF11">
    <property type="entry name" value="BOWMAN-BIRK SERINE PROTEASE INHIBITORS FAMILY DOMAIN-CONTAINING PROTEIN"/>
    <property type="match status" value="1"/>
</dbReference>
<evidence type="ECO:0000256" key="2">
    <source>
        <dbReference type="ARBA" id="ARBA00022690"/>
    </source>
</evidence>
<protein>
    <recommendedName>
        <fullName evidence="7">Bowman-Birk serine protease inhibitors family domain-containing protein</fullName>
    </recommendedName>
</protein>
<evidence type="ECO:0000256" key="4">
    <source>
        <dbReference type="ARBA" id="ARBA00023157"/>
    </source>
</evidence>
<comment type="similarity">
    <text evidence="1 5">Belongs to the Bowman-Birk serine protease inhibitor family.</text>
</comment>
<dbReference type="PANTHER" id="PTHR33479">
    <property type="entry name" value="BOWMAN-BIRK TYPE BRAN TRYPSIN INHIBITOR"/>
    <property type="match status" value="1"/>
</dbReference>
<dbReference type="GO" id="GO:0005576">
    <property type="term" value="C:extracellular region"/>
    <property type="evidence" value="ECO:0007669"/>
    <property type="project" value="InterPro"/>
</dbReference>
<gene>
    <name evidence="8" type="ORF">TRITD_3Av1G011190</name>
</gene>
<evidence type="ECO:0000256" key="6">
    <source>
        <dbReference type="SAM" id="SignalP"/>
    </source>
</evidence>
<dbReference type="Gramene" id="TRITD3Av1G011190.7">
    <property type="protein sequence ID" value="TRITD3Av1G011190.7"/>
    <property type="gene ID" value="TRITD3Av1G011190"/>
</dbReference>
<dbReference type="Pfam" id="PF00228">
    <property type="entry name" value="Bowman-Birk_leg"/>
    <property type="match status" value="2"/>
</dbReference>
<dbReference type="SMART" id="SM00269">
    <property type="entry name" value="BowB"/>
    <property type="match status" value="1"/>
</dbReference>
<keyword evidence="9" id="KW-1185">Reference proteome</keyword>
<feature type="signal peptide" evidence="6">
    <location>
        <begin position="1"/>
        <end position="24"/>
    </location>
</feature>
<dbReference type="CDD" id="cd00023">
    <property type="entry name" value="BBI"/>
    <property type="match status" value="1"/>
</dbReference>
<organism evidence="8 9">
    <name type="scientific">Triticum turgidum subsp. durum</name>
    <name type="common">Durum wheat</name>
    <name type="synonym">Triticum durum</name>
    <dbReference type="NCBI Taxonomy" id="4567"/>
    <lineage>
        <taxon>Eukaryota</taxon>
        <taxon>Viridiplantae</taxon>
        <taxon>Streptophyta</taxon>
        <taxon>Embryophyta</taxon>
        <taxon>Tracheophyta</taxon>
        <taxon>Spermatophyta</taxon>
        <taxon>Magnoliopsida</taxon>
        <taxon>Liliopsida</taxon>
        <taxon>Poales</taxon>
        <taxon>Poaceae</taxon>
        <taxon>BOP clade</taxon>
        <taxon>Pooideae</taxon>
        <taxon>Triticodae</taxon>
        <taxon>Triticeae</taxon>
        <taxon>Triticinae</taxon>
        <taxon>Triticum</taxon>
    </lineage>
</organism>
<feature type="chain" id="PRO_5040485509" description="Bowman-Birk serine protease inhibitors family domain-containing protein" evidence="6">
    <location>
        <begin position="25"/>
        <end position="118"/>
    </location>
</feature>
<name>A0A9R0R910_TRITD</name>
<proteinExistence type="inferred from homology"/>
<evidence type="ECO:0000256" key="1">
    <source>
        <dbReference type="ARBA" id="ARBA00008506"/>
    </source>
</evidence>
<dbReference type="EMBL" id="LT934115">
    <property type="protein sequence ID" value="VAH56153.1"/>
    <property type="molecule type" value="Genomic_DNA"/>
</dbReference>
<evidence type="ECO:0000313" key="9">
    <source>
        <dbReference type="Proteomes" id="UP000324705"/>
    </source>
</evidence>
<keyword evidence="6" id="KW-0732">Signal</keyword>